<dbReference type="EMBL" id="AOJE01000006">
    <property type="protein sequence ID" value="ELZ43296.1"/>
    <property type="molecule type" value="Genomic_DNA"/>
</dbReference>
<feature type="domain" description="DUF7836" evidence="1">
    <location>
        <begin position="6"/>
        <end position="64"/>
    </location>
</feature>
<evidence type="ECO:0000313" key="2">
    <source>
        <dbReference type="EMBL" id="ELZ43296.1"/>
    </source>
</evidence>
<dbReference type="InterPro" id="IPR057158">
    <property type="entry name" value="DUF7836"/>
</dbReference>
<keyword evidence="3" id="KW-1185">Reference proteome</keyword>
<dbReference type="AlphaFoldDB" id="M0E695"/>
<sequence length="64" mass="7649">MYVAHMVDAFVRLVCPECNKEWEDNPADLQRLRSNFSCPDCHATRRLTEFMRTERDLEAVKQFQ</sequence>
<dbReference type="PATRIC" id="fig|1227484.4.peg.287"/>
<accession>M0E695</accession>
<organism evidence="2 3">
    <name type="scientific">Halorubrum saccharovorum DSM 1137</name>
    <dbReference type="NCBI Taxonomy" id="1227484"/>
    <lineage>
        <taxon>Archaea</taxon>
        <taxon>Methanobacteriati</taxon>
        <taxon>Methanobacteriota</taxon>
        <taxon>Stenosarchaea group</taxon>
        <taxon>Halobacteria</taxon>
        <taxon>Halobacteriales</taxon>
        <taxon>Haloferacaceae</taxon>
        <taxon>Halorubrum</taxon>
    </lineage>
</organism>
<dbReference type="Pfam" id="PF25206">
    <property type="entry name" value="DUF7836"/>
    <property type="match status" value="1"/>
</dbReference>
<dbReference type="STRING" id="1227484.C471_01412"/>
<dbReference type="eggNOG" id="arCOG04636">
    <property type="taxonomic scope" value="Archaea"/>
</dbReference>
<protein>
    <recommendedName>
        <fullName evidence="1">DUF7836 domain-containing protein</fullName>
    </recommendedName>
</protein>
<name>M0E695_9EURY</name>
<reference evidence="2 3" key="1">
    <citation type="journal article" date="2014" name="PLoS Genet.">
        <title>Phylogenetically driven sequencing of extremely halophilic archaea reveals strategies for static and dynamic osmo-response.</title>
        <authorList>
            <person name="Becker E.A."/>
            <person name="Seitzer P.M."/>
            <person name="Tritt A."/>
            <person name="Larsen D."/>
            <person name="Krusor M."/>
            <person name="Yao A.I."/>
            <person name="Wu D."/>
            <person name="Madern D."/>
            <person name="Eisen J.A."/>
            <person name="Darling A.E."/>
            <person name="Facciotti M.T."/>
        </authorList>
    </citation>
    <scope>NUCLEOTIDE SEQUENCE [LARGE SCALE GENOMIC DNA]</scope>
    <source>
        <strain evidence="2 3">DSM 1137</strain>
    </source>
</reference>
<gene>
    <name evidence="2" type="ORF">C471_01412</name>
</gene>
<proteinExistence type="predicted"/>
<evidence type="ECO:0000259" key="1">
    <source>
        <dbReference type="Pfam" id="PF25206"/>
    </source>
</evidence>
<dbReference type="Proteomes" id="UP000011514">
    <property type="component" value="Unassembled WGS sequence"/>
</dbReference>
<comment type="caution">
    <text evidence="2">The sequence shown here is derived from an EMBL/GenBank/DDBJ whole genome shotgun (WGS) entry which is preliminary data.</text>
</comment>
<evidence type="ECO:0000313" key="3">
    <source>
        <dbReference type="Proteomes" id="UP000011514"/>
    </source>
</evidence>